<feature type="non-terminal residue" evidence="1">
    <location>
        <position position="1"/>
    </location>
</feature>
<proteinExistence type="predicted"/>
<gene>
    <name evidence="1" type="ORF">PanWU01x14_242590</name>
</gene>
<keyword evidence="2" id="KW-1185">Reference proteome</keyword>
<evidence type="ECO:0000313" key="2">
    <source>
        <dbReference type="Proteomes" id="UP000237105"/>
    </source>
</evidence>
<protein>
    <submittedName>
        <fullName evidence="1">Uncharacterized protein</fullName>
    </submittedName>
</protein>
<name>A0A2P5BFS9_PARAD</name>
<comment type="caution">
    <text evidence="1">The sequence shown here is derived from an EMBL/GenBank/DDBJ whole genome shotgun (WGS) entry which is preliminary data.</text>
</comment>
<evidence type="ECO:0000313" key="1">
    <source>
        <dbReference type="EMBL" id="PON47638.1"/>
    </source>
</evidence>
<dbReference type="EMBL" id="JXTB01000291">
    <property type="protein sequence ID" value="PON47638.1"/>
    <property type="molecule type" value="Genomic_DNA"/>
</dbReference>
<organism evidence="1 2">
    <name type="scientific">Parasponia andersonii</name>
    <name type="common">Sponia andersonii</name>
    <dbReference type="NCBI Taxonomy" id="3476"/>
    <lineage>
        <taxon>Eukaryota</taxon>
        <taxon>Viridiplantae</taxon>
        <taxon>Streptophyta</taxon>
        <taxon>Embryophyta</taxon>
        <taxon>Tracheophyta</taxon>
        <taxon>Spermatophyta</taxon>
        <taxon>Magnoliopsida</taxon>
        <taxon>eudicotyledons</taxon>
        <taxon>Gunneridae</taxon>
        <taxon>Pentapetalae</taxon>
        <taxon>rosids</taxon>
        <taxon>fabids</taxon>
        <taxon>Rosales</taxon>
        <taxon>Cannabaceae</taxon>
        <taxon>Parasponia</taxon>
    </lineage>
</organism>
<accession>A0A2P5BFS9</accession>
<dbReference type="AlphaFoldDB" id="A0A2P5BFS9"/>
<dbReference type="Proteomes" id="UP000237105">
    <property type="component" value="Unassembled WGS sequence"/>
</dbReference>
<reference evidence="2" key="1">
    <citation type="submission" date="2016-06" db="EMBL/GenBank/DDBJ databases">
        <title>Parallel loss of symbiosis genes in relatives of nitrogen-fixing non-legume Parasponia.</title>
        <authorList>
            <person name="Van Velzen R."/>
            <person name="Holmer R."/>
            <person name="Bu F."/>
            <person name="Rutten L."/>
            <person name="Van Zeijl A."/>
            <person name="Liu W."/>
            <person name="Santuari L."/>
            <person name="Cao Q."/>
            <person name="Sharma T."/>
            <person name="Shen D."/>
            <person name="Roswanjaya Y."/>
            <person name="Wardhani T."/>
            <person name="Kalhor M.S."/>
            <person name="Jansen J."/>
            <person name="Van den Hoogen J."/>
            <person name="Gungor B."/>
            <person name="Hartog M."/>
            <person name="Hontelez J."/>
            <person name="Verver J."/>
            <person name="Yang W.-C."/>
            <person name="Schijlen E."/>
            <person name="Repin R."/>
            <person name="Schilthuizen M."/>
            <person name="Schranz E."/>
            <person name="Heidstra R."/>
            <person name="Miyata K."/>
            <person name="Fedorova E."/>
            <person name="Kohlen W."/>
            <person name="Bisseling T."/>
            <person name="Smit S."/>
            <person name="Geurts R."/>
        </authorList>
    </citation>
    <scope>NUCLEOTIDE SEQUENCE [LARGE SCALE GENOMIC DNA]</scope>
    <source>
        <strain evidence="2">cv. WU1-14</strain>
    </source>
</reference>
<sequence length="115" mass="13432">HPLILHKDAQIHYSKPNQFLCRNPRFMIFESTNKMNLPIKMAQFVGDETTIRNPNKQRTKLIQINKAASYKVKRKNKKKKPFACSKRWSWSHVFTVNCYSILPKIESCLSPNIGA</sequence>